<feature type="transmembrane region" description="Helical" evidence="1">
    <location>
        <begin position="88"/>
        <end position="108"/>
    </location>
</feature>
<sequence>MRSNKFITLILLSMILTLPFSGKAFHIDENVNYKYGHYLKQHPFSPFRYALIYDGRLLTHLYCMTHTPCAGYLNAAILTLIPEAEERVFHIFYAVFLALLLLSFHNLANHFLRSQMRATIILLFTPAVLLTSHSIWPDLAALSLAMAGLAVLSTTGAKKQVFYYFLTTILLTLAWMMAYPMFLFTVISPWAGMIKDSQKRLIFFPAIISTGFLFLVSCSTFLQTGFPRFLLSYKGSLIISPDFLMNLISLLCILGGTTLFPLFLGPYIVKRIGLTYSMISIVCFLPLYLSLSPTGDELTRYFLLPLFLGCGLLIFWFMINSFQWSLFNRFITAEKKGQFYFNNRDQDLFIFVWFMIFILHNVFVVSFGAVRYALPLLPVIILVFCRSLEKFELLHHKRLLLQGTVFVLTLCLALLLALADFEFAQCYEDIFRKPSFRQFNKGIGTVYLVGKHGFQYYGEKNGYPMYVKNRVQLKTGDLLARPLYCGSPLRSLLPPEDLKRLVKIASIPCQGRLPLRLVQFEGNAGFYCSIVGILPYTISTAPLEEFEIYLVP</sequence>
<keyword evidence="3" id="KW-1185">Reference proteome</keyword>
<feature type="transmembrane region" description="Helical" evidence="1">
    <location>
        <begin position="120"/>
        <end position="149"/>
    </location>
</feature>
<evidence type="ECO:0008006" key="4">
    <source>
        <dbReference type="Google" id="ProtNLM"/>
    </source>
</evidence>
<feature type="transmembrane region" description="Helical" evidence="1">
    <location>
        <begin position="301"/>
        <end position="327"/>
    </location>
</feature>
<organism evidence="2 3">
    <name type="scientific">candidate division CSSED10-310 bacterium</name>
    <dbReference type="NCBI Taxonomy" id="2855610"/>
    <lineage>
        <taxon>Bacteria</taxon>
        <taxon>Bacteria division CSSED10-310</taxon>
    </lineage>
</organism>
<name>A0ABV6YTD4_UNCC1</name>
<accession>A0ABV6YTD4</accession>
<keyword evidence="1" id="KW-1133">Transmembrane helix</keyword>
<gene>
    <name evidence="2" type="ORF">ACFL27_04430</name>
</gene>
<dbReference type="Proteomes" id="UP001594351">
    <property type="component" value="Unassembled WGS sequence"/>
</dbReference>
<protein>
    <recommendedName>
        <fullName evidence="4">Glycosyltransferase RgtA/B/C/D-like domain-containing protein</fullName>
    </recommendedName>
</protein>
<proteinExistence type="predicted"/>
<feature type="transmembrane region" description="Helical" evidence="1">
    <location>
        <begin position="272"/>
        <end position="289"/>
    </location>
</feature>
<comment type="caution">
    <text evidence="2">The sequence shown here is derived from an EMBL/GenBank/DDBJ whole genome shotgun (WGS) entry which is preliminary data.</text>
</comment>
<keyword evidence="1" id="KW-0472">Membrane</keyword>
<reference evidence="2 3" key="1">
    <citation type="submission" date="2024-09" db="EMBL/GenBank/DDBJ databases">
        <title>Laminarin stimulates single cell rates of sulfate reduction while oxygen inhibits transcriptomic activity in coastal marine sediment.</title>
        <authorList>
            <person name="Lindsay M."/>
            <person name="Orcutt B."/>
            <person name="Emerson D."/>
            <person name="Stepanauskas R."/>
            <person name="D'Angelo T."/>
        </authorList>
    </citation>
    <scope>NUCLEOTIDE SEQUENCE [LARGE SCALE GENOMIC DNA]</scope>
    <source>
        <strain evidence="2">SAG AM-311-K15</strain>
    </source>
</reference>
<evidence type="ECO:0000313" key="3">
    <source>
        <dbReference type="Proteomes" id="UP001594351"/>
    </source>
</evidence>
<feature type="transmembrane region" description="Helical" evidence="1">
    <location>
        <begin position="243"/>
        <end position="265"/>
    </location>
</feature>
<feature type="transmembrane region" description="Helical" evidence="1">
    <location>
        <begin position="202"/>
        <end position="223"/>
    </location>
</feature>
<keyword evidence="1" id="KW-0812">Transmembrane</keyword>
<feature type="transmembrane region" description="Helical" evidence="1">
    <location>
        <begin position="161"/>
        <end position="190"/>
    </location>
</feature>
<feature type="transmembrane region" description="Helical" evidence="1">
    <location>
        <begin position="400"/>
        <end position="419"/>
    </location>
</feature>
<dbReference type="EMBL" id="JBHPBY010000038">
    <property type="protein sequence ID" value="MFC1849438.1"/>
    <property type="molecule type" value="Genomic_DNA"/>
</dbReference>
<evidence type="ECO:0000313" key="2">
    <source>
        <dbReference type="EMBL" id="MFC1849438.1"/>
    </source>
</evidence>
<evidence type="ECO:0000256" key="1">
    <source>
        <dbReference type="SAM" id="Phobius"/>
    </source>
</evidence>
<feature type="transmembrane region" description="Helical" evidence="1">
    <location>
        <begin position="348"/>
        <end position="366"/>
    </location>
</feature>